<dbReference type="Pfam" id="PF14559">
    <property type="entry name" value="TPR_19"/>
    <property type="match status" value="1"/>
</dbReference>
<dbReference type="PANTHER" id="PTHR12558:SF13">
    <property type="entry name" value="CELL DIVISION CYCLE PROTEIN 27 HOMOLOG"/>
    <property type="match status" value="1"/>
</dbReference>
<feature type="repeat" description="TPR" evidence="1">
    <location>
        <begin position="196"/>
        <end position="229"/>
    </location>
</feature>
<keyword evidence="3" id="KW-1185">Reference proteome</keyword>
<protein>
    <recommendedName>
        <fullName evidence="4">Tetratricopeptide repeat-containing protein</fullName>
    </recommendedName>
</protein>
<dbReference type="InterPro" id="IPR011990">
    <property type="entry name" value="TPR-like_helical_dom_sf"/>
</dbReference>
<dbReference type="AlphaFoldDB" id="A0A916ZQ90"/>
<comment type="caution">
    <text evidence="2">The sequence shown here is derived from an EMBL/GenBank/DDBJ whole genome shotgun (WGS) entry which is preliminary data.</text>
</comment>
<dbReference type="SMART" id="SM00028">
    <property type="entry name" value="TPR"/>
    <property type="match status" value="3"/>
</dbReference>
<proteinExistence type="predicted"/>
<keyword evidence="1" id="KW-0802">TPR repeat</keyword>
<dbReference type="PANTHER" id="PTHR12558">
    <property type="entry name" value="CELL DIVISION CYCLE 16,23,27"/>
    <property type="match status" value="1"/>
</dbReference>
<accession>A0A916ZQ90</accession>
<evidence type="ECO:0008006" key="4">
    <source>
        <dbReference type="Google" id="ProtNLM"/>
    </source>
</evidence>
<dbReference type="SUPFAM" id="SSF81901">
    <property type="entry name" value="HCP-like"/>
    <property type="match status" value="1"/>
</dbReference>
<reference evidence="2 3" key="1">
    <citation type="journal article" date="2014" name="Int. J. Syst. Evol. Microbiol.">
        <title>Complete genome sequence of Corynebacterium casei LMG S-19264T (=DSM 44701T), isolated from a smear-ripened cheese.</title>
        <authorList>
            <consortium name="US DOE Joint Genome Institute (JGI-PGF)"/>
            <person name="Walter F."/>
            <person name="Albersmeier A."/>
            <person name="Kalinowski J."/>
            <person name="Ruckert C."/>
        </authorList>
    </citation>
    <scope>NUCLEOTIDE SEQUENCE [LARGE SCALE GENOMIC DNA]</scope>
    <source>
        <strain evidence="2 3">CGMCC 1.12925</strain>
    </source>
</reference>
<dbReference type="PROSITE" id="PS50005">
    <property type="entry name" value="TPR"/>
    <property type="match status" value="2"/>
</dbReference>
<dbReference type="Gene3D" id="1.25.40.10">
    <property type="entry name" value="Tetratricopeptide repeat domain"/>
    <property type="match status" value="2"/>
</dbReference>
<gene>
    <name evidence="2" type="ORF">GCM10010831_07910</name>
</gene>
<evidence type="ECO:0000256" key="1">
    <source>
        <dbReference type="PROSITE-ProRule" id="PRU00339"/>
    </source>
</evidence>
<name>A0A916ZQ90_9FLAO</name>
<organism evidence="2 3">
    <name type="scientific">Psychroflexus salis</name>
    <dbReference type="NCBI Taxonomy" id="1526574"/>
    <lineage>
        <taxon>Bacteria</taxon>
        <taxon>Pseudomonadati</taxon>
        <taxon>Bacteroidota</taxon>
        <taxon>Flavobacteriia</taxon>
        <taxon>Flavobacteriales</taxon>
        <taxon>Flavobacteriaceae</taxon>
        <taxon>Psychroflexus</taxon>
    </lineage>
</organism>
<dbReference type="Proteomes" id="UP000599688">
    <property type="component" value="Unassembled WGS sequence"/>
</dbReference>
<feature type="repeat" description="TPR" evidence="1">
    <location>
        <begin position="81"/>
        <end position="114"/>
    </location>
</feature>
<evidence type="ECO:0000313" key="2">
    <source>
        <dbReference type="EMBL" id="GGE08741.1"/>
    </source>
</evidence>
<evidence type="ECO:0000313" key="3">
    <source>
        <dbReference type="Proteomes" id="UP000599688"/>
    </source>
</evidence>
<dbReference type="EMBL" id="BMGL01000004">
    <property type="protein sequence ID" value="GGE08741.1"/>
    <property type="molecule type" value="Genomic_DNA"/>
</dbReference>
<sequence length="273" mass="31665">MMELQIQKSQIQLPKKRQENNLSKFQFDVMKTFSKYFFLLISLYSFAQDDCVKGEAAFKEENYKLAQNYLKNCFDKNPNNSEVNFKLARSYAKTENWKAAAETYKILVEANPNNADYNFYYGGSLGLYAKSINPVKSVTYISDIKYYLKKAIELNSKHIDARWALVQIYMELPFIVGGSKSTAEDYAAQLLKLSPVDGRLALGYIYFYEEDWKAAEQEYKRAVAIGKSETCYQKLIEVQLKQNKLQEAKKTLQEAYKVTQVDAFKIQLEKLNL</sequence>
<dbReference type="InterPro" id="IPR019734">
    <property type="entry name" value="TPR_rpt"/>
</dbReference>